<dbReference type="Gene3D" id="3.40.50.300">
    <property type="entry name" value="P-loop containing nucleotide triphosphate hydrolases"/>
    <property type="match status" value="2"/>
</dbReference>
<evidence type="ECO:0000256" key="8">
    <source>
        <dbReference type="ARBA" id="ARBA00038437"/>
    </source>
</evidence>
<keyword evidence="3 12" id="KW-0547">Nucleotide-binding</keyword>
<feature type="domain" description="Helicase C-terminal" evidence="15">
    <location>
        <begin position="222"/>
        <end position="383"/>
    </location>
</feature>
<dbReference type="GO" id="GO:0005829">
    <property type="term" value="C:cytosol"/>
    <property type="evidence" value="ECO:0007669"/>
    <property type="project" value="TreeGrafter"/>
</dbReference>
<evidence type="ECO:0000256" key="1">
    <source>
        <dbReference type="ARBA" id="ARBA00012552"/>
    </source>
</evidence>
<keyword evidence="6 12" id="KW-0067">ATP-binding</keyword>
<dbReference type="Pfam" id="PF25399">
    <property type="entry name" value="DeaD_dimer"/>
    <property type="match status" value="1"/>
</dbReference>
<dbReference type="OrthoDB" id="9805696at2"/>
<evidence type="ECO:0000256" key="10">
    <source>
        <dbReference type="ARBA" id="ARBA00067932"/>
    </source>
</evidence>
<dbReference type="STRING" id="1469948.GCA_000732725_01416"/>
<proteinExistence type="inferred from homology"/>
<dbReference type="InterPro" id="IPR014014">
    <property type="entry name" value="RNA_helicase_DEAD_Q_motif"/>
</dbReference>
<feature type="compositionally biased region" description="Basic residues" evidence="13">
    <location>
        <begin position="518"/>
        <end position="528"/>
    </location>
</feature>
<keyword evidence="18" id="KW-1185">Reference proteome</keyword>
<dbReference type="PROSITE" id="PS51194">
    <property type="entry name" value="HELICASE_CTER"/>
    <property type="match status" value="1"/>
</dbReference>
<dbReference type="PROSITE" id="PS00039">
    <property type="entry name" value="DEAD_ATP_HELICASE"/>
    <property type="match status" value="1"/>
</dbReference>
<evidence type="ECO:0000256" key="6">
    <source>
        <dbReference type="ARBA" id="ARBA00022840"/>
    </source>
</evidence>
<dbReference type="EMBL" id="SLUO01000006">
    <property type="protein sequence ID" value="TCL58421.1"/>
    <property type="molecule type" value="Genomic_DNA"/>
</dbReference>
<dbReference type="PROSITE" id="PS51195">
    <property type="entry name" value="Q_MOTIF"/>
    <property type="match status" value="1"/>
</dbReference>
<evidence type="ECO:0000256" key="7">
    <source>
        <dbReference type="ARBA" id="ARBA00023016"/>
    </source>
</evidence>
<dbReference type="GO" id="GO:0005840">
    <property type="term" value="C:ribosome"/>
    <property type="evidence" value="ECO:0007669"/>
    <property type="project" value="TreeGrafter"/>
</dbReference>
<dbReference type="InterPro" id="IPR000629">
    <property type="entry name" value="RNA-helicase_DEAD-box_CS"/>
</dbReference>
<evidence type="ECO:0000256" key="5">
    <source>
        <dbReference type="ARBA" id="ARBA00022806"/>
    </source>
</evidence>
<dbReference type="PANTHER" id="PTHR47963:SF8">
    <property type="entry name" value="ATP-DEPENDENT RNA HELICASE DEAD"/>
    <property type="match status" value="1"/>
</dbReference>
<comment type="caution">
    <text evidence="17">The sequence shown here is derived from an EMBL/GenBank/DDBJ whole genome shotgun (WGS) entry which is preliminary data.</text>
</comment>
<keyword evidence="2" id="KW-0963">Cytoplasm</keyword>
<evidence type="ECO:0000259" key="15">
    <source>
        <dbReference type="PROSITE" id="PS51194"/>
    </source>
</evidence>
<keyword evidence="4 12" id="KW-0378">Hydrolase</keyword>
<protein>
    <recommendedName>
        <fullName evidence="10">ATP-dependent RNA helicase CshA</fullName>
        <ecNumber evidence="1">3.6.4.13</ecNumber>
    </recommendedName>
</protein>
<evidence type="ECO:0000313" key="18">
    <source>
        <dbReference type="Proteomes" id="UP000295718"/>
    </source>
</evidence>
<evidence type="ECO:0000256" key="11">
    <source>
        <dbReference type="PROSITE-ProRule" id="PRU00552"/>
    </source>
</evidence>
<dbReference type="GO" id="GO:0009409">
    <property type="term" value="P:response to cold"/>
    <property type="evidence" value="ECO:0007669"/>
    <property type="project" value="TreeGrafter"/>
</dbReference>
<dbReference type="InterPro" id="IPR014001">
    <property type="entry name" value="Helicase_ATP-bd"/>
</dbReference>
<keyword evidence="5 12" id="KW-0347">Helicase</keyword>
<feature type="short sequence motif" description="Q motif" evidence="11">
    <location>
        <begin position="8"/>
        <end position="36"/>
    </location>
</feature>
<keyword evidence="7" id="KW-0346">Stress response</keyword>
<feature type="domain" description="DEAD-box RNA helicase Q" evidence="16">
    <location>
        <begin position="8"/>
        <end position="36"/>
    </location>
</feature>
<dbReference type="RefSeq" id="WP_051869322.1">
    <property type="nucleotide sequence ID" value="NZ_JPNB01000001.1"/>
</dbReference>
<dbReference type="InterPro" id="IPR057325">
    <property type="entry name" value="DeaD_dimer"/>
</dbReference>
<dbReference type="Pfam" id="PF00271">
    <property type="entry name" value="Helicase_C"/>
    <property type="match status" value="1"/>
</dbReference>
<name>A0A4R1QZK0_9FIRM</name>
<dbReference type="InterPro" id="IPR011545">
    <property type="entry name" value="DEAD/DEAH_box_helicase_dom"/>
</dbReference>
<dbReference type="PANTHER" id="PTHR47963">
    <property type="entry name" value="DEAD-BOX ATP-DEPENDENT RNA HELICASE 47, MITOCHONDRIAL"/>
    <property type="match status" value="1"/>
</dbReference>
<evidence type="ECO:0000256" key="4">
    <source>
        <dbReference type="ARBA" id="ARBA00022801"/>
    </source>
</evidence>
<evidence type="ECO:0000256" key="9">
    <source>
        <dbReference type="ARBA" id="ARBA00047984"/>
    </source>
</evidence>
<dbReference type="InterPro" id="IPR050547">
    <property type="entry name" value="DEAD_box_RNA_helicases"/>
</dbReference>
<dbReference type="GO" id="GO:0033592">
    <property type="term" value="F:RNA strand annealing activity"/>
    <property type="evidence" value="ECO:0007669"/>
    <property type="project" value="TreeGrafter"/>
</dbReference>
<sequence>MSSTENQISYKESAIDERIIRAVEEMGFENMTPIQAQAIPVMLKGRDIIGQAQTGTGKTAAFGIPVIQSIDVNNKALQAIVLCPTRELAIQAAEEIRRFAKYMHGVKVLPVYGGQDISRQIRALSSGTQIVVGTPGRVMDHMRRHTIKTGQVKVIVLDEADEMLNMGFREDIETILKDMPTERQTALFSATMPKPILDITREYQNADAEYLKMTPKEVTIPLVKQAYYQIQRKDKEEVLCRLMDYYHPKRSLIFCNTKRMVDELTEHLKDRGYQAEGIHGDLSQNQRDTVMNLFRSGRTDILIATDVAARGIDVDNVEAVFNFDVPDDIEYYVHRIGRTGRAGKTGRSFTLVVGREVFKLREIERICHTTIKEKSIPSASDITSVKEEKVLSEVLEVMKNKKMDKTIEFLEEKLAESDYTALELAAAFMKLKMGDDIKDIKIEKYGSRERSFGKGKGKGSGLGVRSSEGRRRDDGKRYGGGKDRSKDKGFSEKRYTDKNSDRKVSREKETPEIFKGREKSKKSRREAI</sequence>
<evidence type="ECO:0000256" key="3">
    <source>
        <dbReference type="ARBA" id="ARBA00022741"/>
    </source>
</evidence>
<dbReference type="CDD" id="cd18787">
    <property type="entry name" value="SF2_C_DEAD"/>
    <property type="match status" value="1"/>
</dbReference>
<dbReference type="InterPro" id="IPR027417">
    <property type="entry name" value="P-loop_NTPase"/>
</dbReference>
<gene>
    <name evidence="17" type="ORF">EDD76_10674</name>
</gene>
<dbReference type="InterPro" id="IPR044742">
    <property type="entry name" value="DEAD/DEAH_RhlB"/>
</dbReference>
<dbReference type="FunFam" id="3.40.50.300:FF:000108">
    <property type="entry name" value="ATP-dependent RNA helicase RhlE"/>
    <property type="match status" value="1"/>
</dbReference>
<dbReference type="PROSITE" id="PS51192">
    <property type="entry name" value="HELICASE_ATP_BIND_1"/>
    <property type="match status" value="1"/>
</dbReference>
<dbReference type="GO" id="GO:0005524">
    <property type="term" value="F:ATP binding"/>
    <property type="evidence" value="ECO:0007669"/>
    <property type="project" value="UniProtKB-KW"/>
</dbReference>
<dbReference type="InterPro" id="IPR001650">
    <property type="entry name" value="Helicase_C-like"/>
</dbReference>
<organism evidence="17 18">
    <name type="scientific">Kineothrix alysoides</name>
    <dbReference type="NCBI Taxonomy" id="1469948"/>
    <lineage>
        <taxon>Bacteria</taxon>
        <taxon>Bacillati</taxon>
        <taxon>Bacillota</taxon>
        <taxon>Clostridia</taxon>
        <taxon>Lachnospirales</taxon>
        <taxon>Lachnospiraceae</taxon>
        <taxon>Kineothrix</taxon>
    </lineage>
</organism>
<dbReference type="Pfam" id="PF00270">
    <property type="entry name" value="DEAD"/>
    <property type="match status" value="1"/>
</dbReference>
<evidence type="ECO:0000313" key="17">
    <source>
        <dbReference type="EMBL" id="TCL58421.1"/>
    </source>
</evidence>
<feature type="compositionally biased region" description="Basic and acidic residues" evidence="13">
    <location>
        <begin position="467"/>
        <end position="517"/>
    </location>
</feature>
<dbReference type="CDD" id="cd00268">
    <property type="entry name" value="DEADc"/>
    <property type="match status" value="1"/>
</dbReference>
<dbReference type="GO" id="GO:0003724">
    <property type="term" value="F:RNA helicase activity"/>
    <property type="evidence" value="ECO:0007669"/>
    <property type="project" value="UniProtKB-EC"/>
</dbReference>
<dbReference type="EC" id="3.6.4.13" evidence="1"/>
<evidence type="ECO:0000259" key="16">
    <source>
        <dbReference type="PROSITE" id="PS51195"/>
    </source>
</evidence>
<evidence type="ECO:0000256" key="2">
    <source>
        <dbReference type="ARBA" id="ARBA00022490"/>
    </source>
</evidence>
<dbReference type="GO" id="GO:0016787">
    <property type="term" value="F:hydrolase activity"/>
    <property type="evidence" value="ECO:0007669"/>
    <property type="project" value="UniProtKB-KW"/>
</dbReference>
<comment type="similarity">
    <text evidence="8 12">Belongs to the DEAD box helicase family.</text>
</comment>
<comment type="catalytic activity">
    <reaction evidence="9">
        <text>ATP + H2O = ADP + phosphate + H(+)</text>
        <dbReference type="Rhea" id="RHEA:13065"/>
        <dbReference type="ChEBI" id="CHEBI:15377"/>
        <dbReference type="ChEBI" id="CHEBI:15378"/>
        <dbReference type="ChEBI" id="CHEBI:30616"/>
        <dbReference type="ChEBI" id="CHEBI:43474"/>
        <dbReference type="ChEBI" id="CHEBI:456216"/>
        <dbReference type="EC" id="3.6.4.13"/>
    </reaction>
</comment>
<dbReference type="SMART" id="SM00490">
    <property type="entry name" value="HELICc"/>
    <property type="match status" value="1"/>
</dbReference>
<dbReference type="SUPFAM" id="SSF52540">
    <property type="entry name" value="P-loop containing nucleoside triphosphate hydrolases"/>
    <property type="match status" value="1"/>
</dbReference>
<evidence type="ECO:0000256" key="12">
    <source>
        <dbReference type="RuleBase" id="RU000492"/>
    </source>
</evidence>
<feature type="domain" description="Helicase ATP-binding" evidence="14">
    <location>
        <begin position="39"/>
        <end position="210"/>
    </location>
</feature>
<dbReference type="Proteomes" id="UP000295718">
    <property type="component" value="Unassembled WGS sequence"/>
</dbReference>
<dbReference type="SMART" id="SM00487">
    <property type="entry name" value="DEXDc"/>
    <property type="match status" value="1"/>
</dbReference>
<evidence type="ECO:0000256" key="13">
    <source>
        <dbReference type="SAM" id="MobiDB-lite"/>
    </source>
</evidence>
<feature type="region of interest" description="Disordered" evidence="13">
    <location>
        <begin position="449"/>
        <end position="528"/>
    </location>
</feature>
<dbReference type="AlphaFoldDB" id="A0A4R1QZK0"/>
<accession>A0A4R1QZK0</accession>
<reference evidence="17 18" key="1">
    <citation type="submission" date="2019-03" db="EMBL/GenBank/DDBJ databases">
        <title>Genomic Encyclopedia of Type Strains, Phase IV (KMG-IV): sequencing the most valuable type-strain genomes for metagenomic binning, comparative biology and taxonomic classification.</title>
        <authorList>
            <person name="Goeker M."/>
        </authorList>
    </citation>
    <scope>NUCLEOTIDE SEQUENCE [LARGE SCALE GENOMIC DNA]</scope>
    <source>
        <strain evidence="17 18">DSM 100556</strain>
    </source>
</reference>
<evidence type="ECO:0000259" key="14">
    <source>
        <dbReference type="PROSITE" id="PS51192"/>
    </source>
</evidence>